<evidence type="ECO:0000256" key="2">
    <source>
        <dbReference type="ARBA" id="ARBA00022448"/>
    </source>
</evidence>
<evidence type="ECO:0000256" key="3">
    <source>
        <dbReference type="ARBA" id="ARBA00022475"/>
    </source>
</evidence>
<feature type="transmembrane region" description="Helical" evidence="7">
    <location>
        <begin position="185"/>
        <end position="204"/>
    </location>
</feature>
<dbReference type="Pfam" id="PF00528">
    <property type="entry name" value="BPD_transp_1"/>
    <property type="match status" value="1"/>
</dbReference>
<keyword evidence="6 7" id="KW-0472">Membrane</keyword>
<feature type="transmembrane region" description="Helical" evidence="7">
    <location>
        <begin position="277"/>
        <end position="299"/>
    </location>
</feature>
<comment type="subcellular location">
    <subcellularLocation>
        <location evidence="1 7">Cell membrane</location>
        <topology evidence="1 7">Multi-pass membrane protein</topology>
    </subcellularLocation>
</comment>
<dbReference type="Gene3D" id="1.10.3720.10">
    <property type="entry name" value="MetI-like"/>
    <property type="match status" value="1"/>
</dbReference>
<evidence type="ECO:0000259" key="8">
    <source>
        <dbReference type="PROSITE" id="PS50928"/>
    </source>
</evidence>
<dbReference type="PANTHER" id="PTHR30193">
    <property type="entry name" value="ABC TRANSPORTER PERMEASE PROTEIN"/>
    <property type="match status" value="1"/>
</dbReference>
<feature type="transmembrane region" description="Helical" evidence="7">
    <location>
        <begin position="225"/>
        <end position="245"/>
    </location>
</feature>
<dbReference type="Proteomes" id="UP001161691">
    <property type="component" value="Unassembled WGS sequence"/>
</dbReference>
<dbReference type="EMBL" id="JAGRPV010000001">
    <property type="protein sequence ID" value="MDI4644331.1"/>
    <property type="molecule type" value="Genomic_DNA"/>
</dbReference>
<keyword evidence="2 7" id="KW-0813">Transport</keyword>
<dbReference type="PROSITE" id="PS50928">
    <property type="entry name" value="ABC_TM1"/>
    <property type="match status" value="1"/>
</dbReference>
<protein>
    <submittedName>
        <fullName evidence="9">Sugar ABC transporter permease</fullName>
    </submittedName>
</protein>
<feature type="transmembrane region" description="Helical" evidence="7">
    <location>
        <begin position="121"/>
        <end position="141"/>
    </location>
</feature>
<proteinExistence type="inferred from homology"/>
<evidence type="ECO:0000256" key="6">
    <source>
        <dbReference type="ARBA" id="ARBA00023136"/>
    </source>
</evidence>
<dbReference type="InterPro" id="IPR035906">
    <property type="entry name" value="MetI-like_sf"/>
</dbReference>
<sequence length="310" mass="34667">MQNSLTLESAAPTGKPRRSWLRRHYGIYLFALPAIVLFLTFSVYPILYSFVKSFSDWQLLGASPFVGLRNYRTVLSDPNVGIAFKNALLNFVVSIPIQVVFGLLLAIVLDRPIRGRGFFRALFYIPVLVTWIVVIQIYMYMFNKDYGLINYLLIKSHLIGEGIDWLGSPTRTLVSVFAMGGWKGIGWAMLIFLAGLQSIPTDLYEASGLDGASKWQQFRYITVPGLRNTTVFVIVLLSIGAFNVFDQVFLLFNGAAPSDYDVPLSMIYNKAFSDLNFGYSAALSYVMAAVIILISLIQFKLLPKNSGMEG</sequence>
<feature type="transmembrane region" description="Helical" evidence="7">
    <location>
        <begin position="25"/>
        <end position="47"/>
    </location>
</feature>
<evidence type="ECO:0000256" key="5">
    <source>
        <dbReference type="ARBA" id="ARBA00022989"/>
    </source>
</evidence>
<evidence type="ECO:0000256" key="1">
    <source>
        <dbReference type="ARBA" id="ARBA00004651"/>
    </source>
</evidence>
<dbReference type="PANTHER" id="PTHR30193:SF37">
    <property type="entry name" value="INNER MEMBRANE ABC TRANSPORTER PERMEASE PROTEIN YCJO"/>
    <property type="match status" value="1"/>
</dbReference>
<gene>
    <name evidence="9" type="ORF">KB449_05125</name>
</gene>
<organism evidence="9 10">
    <name type="scientific">Cohnella hashimotonis</name>
    <dbReference type="NCBI Taxonomy" id="2826895"/>
    <lineage>
        <taxon>Bacteria</taxon>
        <taxon>Bacillati</taxon>
        <taxon>Bacillota</taxon>
        <taxon>Bacilli</taxon>
        <taxon>Bacillales</taxon>
        <taxon>Paenibacillaceae</taxon>
        <taxon>Cohnella</taxon>
    </lineage>
</organism>
<keyword evidence="4 7" id="KW-0812">Transmembrane</keyword>
<comment type="similarity">
    <text evidence="7">Belongs to the binding-protein-dependent transport system permease family.</text>
</comment>
<comment type="caution">
    <text evidence="9">The sequence shown here is derived from an EMBL/GenBank/DDBJ whole genome shotgun (WGS) entry which is preliminary data.</text>
</comment>
<reference evidence="9" key="1">
    <citation type="submission" date="2023-04" db="EMBL/GenBank/DDBJ databases">
        <title>Comparative genomic analysis of Cohnella hashimotonis sp. nov., isolated from the International Space Station.</title>
        <authorList>
            <person name="Venkateswaran K."/>
            <person name="Simpson A."/>
        </authorList>
    </citation>
    <scope>NUCLEOTIDE SEQUENCE</scope>
    <source>
        <strain evidence="9">F6_2S_P_1</strain>
    </source>
</reference>
<feature type="transmembrane region" description="Helical" evidence="7">
    <location>
        <begin position="87"/>
        <end position="109"/>
    </location>
</feature>
<keyword evidence="3" id="KW-1003">Cell membrane</keyword>
<name>A0ABT6TBX0_9BACL</name>
<dbReference type="InterPro" id="IPR000515">
    <property type="entry name" value="MetI-like"/>
</dbReference>
<keyword evidence="5 7" id="KW-1133">Transmembrane helix</keyword>
<evidence type="ECO:0000313" key="9">
    <source>
        <dbReference type="EMBL" id="MDI4644331.1"/>
    </source>
</evidence>
<evidence type="ECO:0000256" key="4">
    <source>
        <dbReference type="ARBA" id="ARBA00022692"/>
    </source>
</evidence>
<dbReference type="CDD" id="cd06261">
    <property type="entry name" value="TM_PBP2"/>
    <property type="match status" value="1"/>
</dbReference>
<accession>A0ABT6TBX0</accession>
<feature type="domain" description="ABC transmembrane type-1" evidence="8">
    <location>
        <begin position="84"/>
        <end position="298"/>
    </location>
</feature>
<evidence type="ECO:0000313" key="10">
    <source>
        <dbReference type="Proteomes" id="UP001161691"/>
    </source>
</evidence>
<keyword evidence="10" id="KW-1185">Reference proteome</keyword>
<dbReference type="InterPro" id="IPR051393">
    <property type="entry name" value="ABC_transporter_permease"/>
</dbReference>
<dbReference type="RefSeq" id="WP_282907338.1">
    <property type="nucleotide sequence ID" value="NZ_JAGRPV010000001.1"/>
</dbReference>
<evidence type="ECO:0000256" key="7">
    <source>
        <dbReference type="RuleBase" id="RU363032"/>
    </source>
</evidence>
<dbReference type="SUPFAM" id="SSF161098">
    <property type="entry name" value="MetI-like"/>
    <property type="match status" value="1"/>
</dbReference>